<keyword evidence="1" id="KW-1133">Transmembrane helix</keyword>
<dbReference type="InterPro" id="IPR009936">
    <property type="entry name" value="DUF1468"/>
</dbReference>
<gene>
    <name evidence="3" type="ORF">SAMN05421666_0886</name>
</gene>
<dbReference type="RefSeq" id="WP_076531286.1">
    <property type="nucleotide sequence ID" value="NZ_FOAC01000001.1"/>
</dbReference>
<feature type="transmembrane region" description="Helical" evidence="1">
    <location>
        <begin position="108"/>
        <end position="125"/>
    </location>
</feature>
<proteinExistence type="predicted"/>
<name>A0A1N7FAL1_9RHOB</name>
<dbReference type="EMBL" id="FTNV01000001">
    <property type="protein sequence ID" value="SIR97363.1"/>
    <property type="molecule type" value="Genomic_DNA"/>
</dbReference>
<evidence type="ECO:0000313" key="4">
    <source>
        <dbReference type="Proteomes" id="UP000186019"/>
    </source>
</evidence>
<accession>A0A1N7FAL1</accession>
<protein>
    <submittedName>
        <fullName evidence="3">Tripartite tricarboxylate transporter TctB family protein</fullName>
    </submittedName>
</protein>
<sequence>MTDRQTNSPSEIVSGGREGLRDQVSAAILMCIVAVFWWDANTISAFEAQMYPRLVLIVLAALAVLLFLRGFRLGGKVADQPVVSSWTAFLAFLVPTILYAVAVGKIGFFTSSIVYIPLVAYLIGLRSHWLNALVSFVFLLATWLVFVALFARPLPQEIFWG</sequence>
<dbReference type="Proteomes" id="UP000186019">
    <property type="component" value="Unassembled WGS sequence"/>
</dbReference>
<feature type="transmembrane region" description="Helical" evidence="1">
    <location>
        <begin position="20"/>
        <end position="38"/>
    </location>
</feature>
<feature type="transmembrane region" description="Helical" evidence="1">
    <location>
        <begin position="83"/>
        <end position="102"/>
    </location>
</feature>
<evidence type="ECO:0000256" key="1">
    <source>
        <dbReference type="SAM" id="Phobius"/>
    </source>
</evidence>
<keyword evidence="1" id="KW-0812">Transmembrane</keyword>
<feature type="domain" description="DUF1468" evidence="2">
    <location>
        <begin position="24"/>
        <end position="155"/>
    </location>
</feature>
<dbReference type="AlphaFoldDB" id="A0A1N7FAL1"/>
<evidence type="ECO:0000259" key="2">
    <source>
        <dbReference type="Pfam" id="PF07331"/>
    </source>
</evidence>
<dbReference type="STRING" id="573024.SAMN05216208_1250"/>
<feature type="transmembrane region" description="Helical" evidence="1">
    <location>
        <begin position="50"/>
        <end position="71"/>
    </location>
</feature>
<keyword evidence="1" id="KW-0472">Membrane</keyword>
<feature type="transmembrane region" description="Helical" evidence="1">
    <location>
        <begin position="132"/>
        <end position="151"/>
    </location>
</feature>
<reference evidence="3 4" key="1">
    <citation type="submission" date="2017-01" db="EMBL/GenBank/DDBJ databases">
        <authorList>
            <person name="Mah S.A."/>
            <person name="Swanson W.J."/>
            <person name="Moy G.W."/>
            <person name="Vacquier V.D."/>
        </authorList>
    </citation>
    <scope>NUCLEOTIDE SEQUENCE [LARGE SCALE GENOMIC DNA]</scope>
    <source>
        <strain evidence="3 4">DSM 29590</strain>
    </source>
</reference>
<organism evidence="3 4">
    <name type="scientific">Roseovarius nanhaiticus</name>
    <dbReference type="NCBI Taxonomy" id="573024"/>
    <lineage>
        <taxon>Bacteria</taxon>
        <taxon>Pseudomonadati</taxon>
        <taxon>Pseudomonadota</taxon>
        <taxon>Alphaproteobacteria</taxon>
        <taxon>Rhodobacterales</taxon>
        <taxon>Roseobacteraceae</taxon>
        <taxon>Roseovarius</taxon>
    </lineage>
</organism>
<evidence type="ECO:0000313" key="3">
    <source>
        <dbReference type="EMBL" id="SIR97363.1"/>
    </source>
</evidence>
<dbReference type="Pfam" id="PF07331">
    <property type="entry name" value="TctB"/>
    <property type="match status" value="1"/>
</dbReference>
<keyword evidence="4" id="KW-1185">Reference proteome</keyword>